<name>A0ABV9DTG4_9ACTN</name>
<reference evidence="3" key="1">
    <citation type="journal article" date="2019" name="Int. J. Syst. Evol. Microbiol.">
        <title>The Global Catalogue of Microorganisms (GCM) 10K type strain sequencing project: providing services to taxonomists for standard genome sequencing and annotation.</title>
        <authorList>
            <consortium name="The Broad Institute Genomics Platform"/>
            <consortium name="The Broad Institute Genome Sequencing Center for Infectious Disease"/>
            <person name="Wu L."/>
            <person name="Ma J."/>
        </authorList>
    </citation>
    <scope>NUCLEOTIDE SEQUENCE [LARGE SCALE GENOMIC DNA]</scope>
    <source>
        <strain evidence="3">XZYJ18</strain>
    </source>
</reference>
<gene>
    <name evidence="2" type="ORF">ACFO4E_09160</name>
</gene>
<evidence type="ECO:0000313" key="3">
    <source>
        <dbReference type="Proteomes" id="UP001595923"/>
    </source>
</evidence>
<dbReference type="EMBL" id="JBHSFQ010000006">
    <property type="protein sequence ID" value="MFC4562022.1"/>
    <property type="molecule type" value="Genomic_DNA"/>
</dbReference>
<sequence length="477" mass="47432">MKLIVESRFALLGLVMVALTALFGVAFVTSSAGAEPGAAAREPVVAEVESALRVCPPPQGGDRESELAAFAPAGEGEGTLTAAENSEGASDLGGSDTPGRPWTLDTGDADRHTVVRAQGAFAAGLDVTQTTIGADDDYATAVRCAEPGISTWYTAPGGDDLSGLRLLLANVDDHAATVNVDLYATDGPTSSADTRGIPVPAHDEAEVDLAELIASTGAVAVHVRTSSGRVASSLFAERTDDGADWVPPTAAPAQRHVISGVPAGGGERRLIVAAPGDDPATATLRVLTPDGEAEGESVAELGVPPAASAVRAVQDALGEEAGTVVVEADRPVVAGVAMDRSRGSDTAYAAAVDPLTGPLDRTAVLPGLPRGTGGELVLGAAEDAVAVVVTPYAADGGAGEPVAVSVEAGHTVVPDLEAGDAAALVIEAREGSGPVHAGYVLTQGSGGGQATAALPAPPAPAEVLLPHVDDSLTSVVR</sequence>
<proteinExistence type="predicted"/>
<evidence type="ECO:0000256" key="1">
    <source>
        <dbReference type="SAM" id="MobiDB-lite"/>
    </source>
</evidence>
<evidence type="ECO:0000313" key="2">
    <source>
        <dbReference type="EMBL" id="MFC4562022.1"/>
    </source>
</evidence>
<protein>
    <submittedName>
        <fullName evidence="2">DUF5719 family protein</fullName>
    </submittedName>
</protein>
<feature type="region of interest" description="Disordered" evidence="1">
    <location>
        <begin position="78"/>
        <end position="101"/>
    </location>
</feature>
<keyword evidence="3" id="KW-1185">Reference proteome</keyword>
<dbReference type="Pfam" id="PF18986">
    <property type="entry name" value="DUF5719"/>
    <property type="match status" value="1"/>
</dbReference>
<dbReference type="Proteomes" id="UP001595923">
    <property type="component" value="Unassembled WGS sequence"/>
</dbReference>
<comment type="caution">
    <text evidence="2">The sequence shown here is derived from an EMBL/GenBank/DDBJ whole genome shotgun (WGS) entry which is preliminary data.</text>
</comment>
<accession>A0ABV9DTG4</accession>
<dbReference type="RefSeq" id="WP_378572844.1">
    <property type="nucleotide sequence ID" value="NZ_JBHSFQ010000006.1"/>
</dbReference>
<organism evidence="2 3">
    <name type="scientific">Nocardiopsis mangrovi</name>
    <dbReference type="NCBI Taxonomy" id="1179818"/>
    <lineage>
        <taxon>Bacteria</taxon>
        <taxon>Bacillati</taxon>
        <taxon>Actinomycetota</taxon>
        <taxon>Actinomycetes</taxon>
        <taxon>Streptosporangiales</taxon>
        <taxon>Nocardiopsidaceae</taxon>
        <taxon>Nocardiopsis</taxon>
    </lineage>
</organism>
<dbReference type="InterPro" id="IPR043777">
    <property type="entry name" value="DUF5719"/>
</dbReference>